<evidence type="ECO:0000256" key="5">
    <source>
        <dbReference type="ARBA" id="ARBA00023295"/>
    </source>
</evidence>
<evidence type="ECO:0000256" key="2">
    <source>
        <dbReference type="ARBA" id="ARBA00006285"/>
    </source>
</evidence>
<dbReference type="SUPFAM" id="SSF55545">
    <property type="entry name" value="beta-N-acetylhexosaminidase-like domain"/>
    <property type="match status" value="1"/>
</dbReference>
<dbReference type="PANTHER" id="PTHR22600">
    <property type="entry name" value="BETA-HEXOSAMINIDASE"/>
    <property type="match status" value="1"/>
</dbReference>
<dbReference type="EC" id="3.2.1.52" evidence="3"/>
<sequence length="517" mass="55476">MLPLVPAPAHLRLLDAPGFRLVAPVRMVVPDAARLDASALAGLADLLGEASGGPSLLVHGPAGEGPAVVLELADGGASGAGGRPRPLTWEAAAEEAYTLSVDADQVLLRAARPVGLYRGATTLVQLLRDAAERAGQGEPPVLPALHIQDAPRYAWRGVMIDVVRHFFDVDVLKEVIDLAAIYKLNAVHLHLTDDQGWRLELASRPLLTELSGTSQVGGGQAGFLTRADWEDLLEHAAARRVTLVPEIDVPGHVNAALHAYGELTPSGEPAPVVTGAHVGFSKITLNEPATLPFVRDVFTELAELTPGPYVHGGGDEVDTITEQDYADFVGALGEVVAGTGKTLVVWQEAAAADLPEGTVVQLWASTLDPSGVREAAGRGHDVIMSPSNHVYLDMKYVPDFPLGLDWSGHVDVRRSWEWDPDVHVDGIDPARVRGVEAPLWTETVVTREDLFTMLLPRLVAAAEVAWTRQDVRDDGGFEDFARRLAAQVPVWREQGWAFYASDEVEWADVEADAVDRG</sequence>
<dbReference type="Proteomes" id="UP001499841">
    <property type="component" value="Unassembled WGS sequence"/>
</dbReference>
<evidence type="ECO:0000256" key="4">
    <source>
        <dbReference type="ARBA" id="ARBA00022801"/>
    </source>
</evidence>
<dbReference type="Gene3D" id="3.30.379.10">
    <property type="entry name" value="Chitobiase/beta-hexosaminidase domain 2-like"/>
    <property type="match status" value="1"/>
</dbReference>
<dbReference type="RefSeq" id="WP_345044097.1">
    <property type="nucleotide sequence ID" value="NZ_BAABBA010000023.1"/>
</dbReference>
<dbReference type="EMBL" id="BAABBA010000023">
    <property type="protein sequence ID" value="GAA3509071.1"/>
    <property type="molecule type" value="Genomic_DNA"/>
</dbReference>
<evidence type="ECO:0000313" key="8">
    <source>
        <dbReference type="EMBL" id="GAA3509071.1"/>
    </source>
</evidence>
<dbReference type="CDD" id="cd06568">
    <property type="entry name" value="GH20_SpHex_like"/>
    <property type="match status" value="1"/>
</dbReference>
<evidence type="ECO:0000259" key="7">
    <source>
        <dbReference type="Pfam" id="PF02838"/>
    </source>
</evidence>
<comment type="catalytic activity">
    <reaction evidence="1">
        <text>Hydrolysis of terminal non-reducing N-acetyl-D-hexosamine residues in N-acetyl-beta-D-hexosaminides.</text>
        <dbReference type="EC" id="3.2.1.52"/>
    </reaction>
</comment>
<keyword evidence="9" id="KW-1185">Reference proteome</keyword>
<evidence type="ECO:0000256" key="1">
    <source>
        <dbReference type="ARBA" id="ARBA00001231"/>
    </source>
</evidence>
<evidence type="ECO:0000256" key="3">
    <source>
        <dbReference type="ARBA" id="ARBA00012663"/>
    </source>
</evidence>
<evidence type="ECO:0000259" key="6">
    <source>
        <dbReference type="Pfam" id="PF00728"/>
    </source>
</evidence>
<dbReference type="PRINTS" id="PR00738">
    <property type="entry name" value="GLHYDRLASE20"/>
</dbReference>
<feature type="domain" description="Beta-hexosaminidase bacterial type N-terminal" evidence="7">
    <location>
        <begin position="3"/>
        <end position="150"/>
    </location>
</feature>
<evidence type="ECO:0000313" key="9">
    <source>
        <dbReference type="Proteomes" id="UP001499841"/>
    </source>
</evidence>
<reference evidence="9" key="1">
    <citation type="journal article" date="2019" name="Int. J. Syst. Evol. Microbiol.">
        <title>The Global Catalogue of Microorganisms (GCM) 10K type strain sequencing project: providing services to taxonomists for standard genome sequencing and annotation.</title>
        <authorList>
            <consortium name="The Broad Institute Genomics Platform"/>
            <consortium name="The Broad Institute Genome Sequencing Center for Infectious Disease"/>
            <person name="Wu L."/>
            <person name="Ma J."/>
        </authorList>
    </citation>
    <scope>NUCLEOTIDE SEQUENCE [LARGE SCALE GENOMIC DNA]</scope>
    <source>
        <strain evidence="9">JCM 17459</strain>
    </source>
</reference>
<dbReference type="Gene3D" id="3.20.20.80">
    <property type="entry name" value="Glycosidases"/>
    <property type="match status" value="1"/>
</dbReference>
<dbReference type="Pfam" id="PF00728">
    <property type="entry name" value="Glyco_hydro_20"/>
    <property type="match status" value="2"/>
</dbReference>
<proteinExistence type="inferred from homology"/>
<keyword evidence="4" id="KW-0378">Hydrolase</keyword>
<accession>A0ABP6UM71</accession>
<dbReference type="InterPro" id="IPR015882">
    <property type="entry name" value="HEX_bac_N"/>
</dbReference>
<dbReference type="InterPro" id="IPR029018">
    <property type="entry name" value="Hex-like_dom2"/>
</dbReference>
<protein>
    <recommendedName>
        <fullName evidence="3">beta-N-acetylhexosaminidase</fullName>
        <ecNumber evidence="3">3.2.1.52</ecNumber>
    </recommendedName>
</protein>
<comment type="similarity">
    <text evidence="2">Belongs to the glycosyl hydrolase 20 family.</text>
</comment>
<dbReference type="PANTHER" id="PTHR22600:SF57">
    <property type="entry name" value="BETA-N-ACETYLHEXOSAMINIDASE"/>
    <property type="match status" value="1"/>
</dbReference>
<keyword evidence="5" id="KW-0326">Glycosidase</keyword>
<feature type="domain" description="Glycoside hydrolase family 20 catalytic" evidence="6">
    <location>
        <begin position="153"/>
        <end position="319"/>
    </location>
</feature>
<organism evidence="8 9">
    <name type="scientific">Georgenia daeguensis</name>
    <dbReference type="NCBI Taxonomy" id="908355"/>
    <lineage>
        <taxon>Bacteria</taxon>
        <taxon>Bacillati</taxon>
        <taxon>Actinomycetota</taxon>
        <taxon>Actinomycetes</taxon>
        <taxon>Micrococcales</taxon>
        <taxon>Bogoriellaceae</taxon>
        <taxon>Georgenia</taxon>
    </lineage>
</organism>
<feature type="domain" description="Glycoside hydrolase family 20 catalytic" evidence="6">
    <location>
        <begin position="326"/>
        <end position="468"/>
    </location>
</feature>
<name>A0ABP6UM71_9MICO</name>
<comment type="caution">
    <text evidence="8">The sequence shown here is derived from an EMBL/GenBank/DDBJ whole genome shotgun (WGS) entry which is preliminary data.</text>
</comment>
<dbReference type="InterPro" id="IPR015883">
    <property type="entry name" value="Glyco_hydro_20_cat"/>
</dbReference>
<dbReference type="InterPro" id="IPR017853">
    <property type="entry name" value="GH"/>
</dbReference>
<dbReference type="Pfam" id="PF02838">
    <property type="entry name" value="Glyco_hydro_20b"/>
    <property type="match status" value="1"/>
</dbReference>
<dbReference type="InterPro" id="IPR025705">
    <property type="entry name" value="Beta_hexosaminidase_sua/sub"/>
</dbReference>
<gene>
    <name evidence="8" type="ORF">GCM10022262_35190</name>
</gene>
<dbReference type="SUPFAM" id="SSF51445">
    <property type="entry name" value="(Trans)glycosidases"/>
    <property type="match status" value="1"/>
</dbReference>